<reference evidence="2" key="1">
    <citation type="journal article" date="2022" name="Nat. Commun.">
        <title>Chromosome evolution and the genetic basis of agronomically important traits in greater yam.</title>
        <authorList>
            <person name="Bredeson J.V."/>
            <person name="Lyons J.B."/>
            <person name="Oniyinde I.O."/>
            <person name="Okereke N.R."/>
            <person name="Kolade O."/>
            <person name="Nnabue I."/>
            <person name="Nwadili C.O."/>
            <person name="Hribova E."/>
            <person name="Parker M."/>
            <person name="Nwogha J."/>
            <person name="Shu S."/>
            <person name="Carlson J."/>
            <person name="Kariba R."/>
            <person name="Muthemba S."/>
            <person name="Knop K."/>
            <person name="Barton G.J."/>
            <person name="Sherwood A.V."/>
            <person name="Lopez-Montes A."/>
            <person name="Asiedu R."/>
            <person name="Jamnadass R."/>
            <person name="Muchugi A."/>
            <person name="Goodstein D."/>
            <person name="Egesi C.N."/>
            <person name="Featherston J."/>
            <person name="Asfaw A."/>
            <person name="Simpson G.G."/>
            <person name="Dolezel J."/>
            <person name="Hendre P.S."/>
            <person name="Van Deynze A."/>
            <person name="Kumar P.L."/>
            <person name="Obidiegwu J.E."/>
            <person name="Bhattacharjee R."/>
            <person name="Rokhsar D.S."/>
        </authorList>
    </citation>
    <scope>NUCLEOTIDE SEQUENCE [LARGE SCALE GENOMIC DNA]</scope>
    <source>
        <strain evidence="2">cv. TDa95/00328</strain>
    </source>
</reference>
<comment type="caution">
    <text evidence="1">The sequence shown here is derived from an EMBL/GenBank/DDBJ whole genome shotgun (WGS) entry which is preliminary data.</text>
</comment>
<protein>
    <submittedName>
        <fullName evidence="1">Sugar/inositol transporter protein</fullName>
    </submittedName>
</protein>
<gene>
    <name evidence="1" type="ORF">IHE45_01G022400</name>
</gene>
<proteinExistence type="predicted"/>
<sequence>MAGGVLAKASGGKDYPGDITLFVFLACLVAATGGLIFGYDLGISGGVTAMDPFLLKFFPSVYKMENENHSTNQYCKFDSQMLTLFTSSLYVAALVASFFASIVTRVFGRKWSMFGGGITFLIGSAINGAAENMFMLILGRLLLGVGVGFANQYVPVYLSEMAPARLRGMLNIGFQLMITIGILTANLINYSTAKIQGGHHHSRFTLSPLLSIRGTDDIQMEYDDMLTASKEAKKIQHPWSNILKRKYRPQLTMAILIPFFQQLTGINVIMFYAPVLFKTIGFKDDAYLMSAVITGLVNVFATFVSIVTVDRFGRRMLFLQGGIQMLICQIAVGTMIAVMFGTSGVADVSMDYAPWVVAFICVYVAGFAWSWGPLGWLVPSEIFSLEIRSAGQSITVSVNMFFTFIIGQIFLTMLCHMKFGLFYFFETKNVPIEEMILVWKRHWFWGKFISNDDVHVANDMVAIA</sequence>
<accession>A0ACB7WTL6</accession>
<dbReference type="Proteomes" id="UP000827976">
    <property type="component" value="Chromosome 1"/>
</dbReference>
<evidence type="ECO:0000313" key="1">
    <source>
        <dbReference type="EMBL" id="KAH7691823.1"/>
    </source>
</evidence>
<evidence type="ECO:0000313" key="2">
    <source>
        <dbReference type="Proteomes" id="UP000827976"/>
    </source>
</evidence>
<organism evidence="1 2">
    <name type="scientific">Dioscorea alata</name>
    <name type="common">Purple yam</name>
    <dbReference type="NCBI Taxonomy" id="55571"/>
    <lineage>
        <taxon>Eukaryota</taxon>
        <taxon>Viridiplantae</taxon>
        <taxon>Streptophyta</taxon>
        <taxon>Embryophyta</taxon>
        <taxon>Tracheophyta</taxon>
        <taxon>Spermatophyta</taxon>
        <taxon>Magnoliopsida</taxon>
        <taxon>Liliopsida</taxon>
        <taxon>Dioscoreales</taxon>
        <taxon>Dioscoreaceae</taxon>
        <taxon>Dioscorea</taxon>
    </lineage>
</organism>
<name>A0ACB7WTL6_DIOAL</name>
<keyword evidence="2" id="KW-1185">Reference proteome</keyword>
<dbReference type="EMBL" id="CM037011">
    <property type="protein sequence ID" value="KAH7691823.1"/>
    <property type="molecule type" value="Genomic_DNA"/>
</dbReference>